<feature type="compositionally biased region" description="Low complexity" evidence="2">
    <location>
        <begin position="495"/>
        <end position="504"/>
    </location>
</feature>
<dbReference type="Proteomes" id="UP000283634">
    <property type="component" value="Unassembled WGS sequence"/>
</dbReference>
<dbReference type="EMBL" id="MKGL01000027">
    <property type="protein sequence ID" value="RNF10741.1"/>
    <property type="molecule type" value="Genomic_DNA"/>
</dbReference>
<dbReference type="GO" id="GO:0045505">
    <property type="term" value="F:dynein intermediate chain binding"/>
    <property type="evidence" value="ECO:0007669"/>
    <property type="project" value="InterPro"/>
</dbReference>
<gene>
    <name evidence="3" type="ORF">TraAM80_01302</name>
</gene>
<dbReference type="RefSeq" id="XP_029241738.1">
    <property type="nucleotide sequence ID" value="XM_029378354.1"/>
</dbReference>
<dbReference type="Gene3D" id="1.20.920.20">
    <property type="match status" value="1"/>
</dbReference>
<keyword evidence="4" id="KW-1185">Reference proteome</keyword>
<sequence>MKRTKKASTSLAACASTPPASFLPVAAAARKGSKVASLSSETLRGGPCHAHVSVNDLVAYEYVDEHHAWQWGLATVAAIPAPRLVQLLRWRHDGALSHYKQVPGGALVPPDERERAVARLEELQHLRARVQEEMEAVQKALAARQVAYAFLRRQIENAASAAEQMLTDVRARISEVEARDWREIRCYPNPPRVVVLVMRAVLTVIGEKCVTWTQIKGVIRSPEFVRTVAQFDPAKLSAATKENIQRQFLSNPGFTYGDAMSGSHALGYLQQWVVAQLETSSTAEKLATYDAKHLNERADITGMEDQLAALQRALQRYAVEEGRLRAMLEGRSTPASNKAGETAHSLLDESAAEDDNDAGDSRTTEDVEALSGTGAIWSFAEDSIVTLHAAILCSYGKSEGMVTRLTAEQVQELKDALKNRDTGLKEKQRADAAHRKLQAALEELRGEHGRTLQRLQELESGKHETQKELERRQRELEKLNLAITEAGVQLHTSRRSSASSPSHLTSRDVRPRTPQLLALSPTDDASMGPLEDEAAVEDSTAKIVDLEQRLWRALHENPTAAQLQLLEDDLRATQEELRYVKEELDKFRTANAPNHYTSSALQMDKAGVPEAQLAAAQRRIGELEVALEEALRQGMWQPVPPLQWNTNGEGNIMVGELQAHIQRLSEELWRQRQDAEDAAEKLNTELHAHEDTRQKLADKQRELTALWDRQRTTEEERESTRTALQENERQREQLRGHLPAQEAKERKLREKLHLPRQVEDQRGLKSKAADKRRAVQLQEVVRRLRDESARQSREANSTEKLLEEVRAQLEAAVMA</sequence>
<name>A0A422NZ91_TRYRA</name>
<accession>A0A422NZ91</accession>
<feature type="region of interest" description="Disordered" evidence="2">
    <location>
        <begin position="708"/>
        <end position="747"/>
    </location>
</feature>
<dbReference type="InterPro" id="IPR026983">
    <property type="entry name" value="DHC"/>
</dbReference>
<evidence type="ECO:0000256" key="1">
    <source>
        <dbReference type="SAM" id="Coils"/>
    </source>
</evidence>
<dbReference type="PANTHER" id="PTHR45703:SF36">
    <property type="entry name" value="DYNEIN HEAVY CHAIN, CYTOPLASMIC"/>
    <property type="match status" value="1"/>
</dbReference>
<feature type="compositionally biased region" description="Basic and acidic residues" evidence="2">
    <location>
        <begin position="708"/>
        <end position="735"/>
    </location>
</feature>
<keyword evidence="1" id="KW-0175">Coiled coil</keyword>
<feature type="coiled-coil region" evidence="1">
    <location>
        <begin position="767"/>
        <end position="808"/>
    </location>
</feature>
<evidence type="ECO:0000256" key="2">
    <source>
        <dbReference type="SAM" id="MobiDB-lite"/>
    </source>
</evidence>
<comment type="caution">
    <text evidence="3">The sequence shown here is derived from an EMBL/GenBank/DDBJ whole genome shotgun (WGS) entry which is preliminary data.</text>
</comment>
<dbReference type="GO" id="GO:0007018">
    <property type="term" value="P:microtubule-based movement"/>
    <property type="evidence" value="ECO:0007669"/>
    <property type="project" value="InterPro"/>
</dbReference>
<feature type="coiled-coil region" evidence="1">
    <location>
        <begin position="113"/>
        <end position="179"/>
    </location>
</feature>
<dbReference type="GO" id="GO:0030286">
    <property type="term" value="C:dynein complex"/>
    <property type="evidence" value="ECO:0007669"/>
    <property type="project" value="InterPro"/>
</dbReference>
<dbReference type="AlphaFoldDB" id="A0A422NZ91"/>
<proteinExistence type="predicted"/>
<feature type="coiled-coil region" evidence="1">
    <location>
        <begin position="427"/>
        <end position="482"/>
    </location>
</feature>
<feature type="region of interest" description="Disordered" evidence="2">
    <location>
        <begin position="487"/>
        <end position="514"/>
    </location>
</feature>
<evidence type="ECO:0000313" key="3">
    <source>
        <dbReference type="EMBL" id="RNF10741.1"/>
    </source>
</evidence>
<evidence type="ECO:0000313" key="4">
    <source>
        <dbReference type="Proteomes" id="UP000283634"/>
    </source>
</evidence>
<dbReference type="OMA" id="WREIRCY"/>
<reference evidence="3 4" key="1">
    <citation type="journal article" date="2018" name="BMC Genomics">
        <title>Genomic comparison of Trypanosoma conorhini and Trypanosoma rangeli to Trypanosoma cruzi strains of high and low virulence.</title>
        <authorList>
            <person name="Bradwell K.R."/>
            <person name="Koparde V.N."/>
            <person name="Matveyev A.V."/>
            <person name="Serrano M.G."/>
            <person name="Alves J.M."/>
            <person name="Parikh H."/>
            <person name="Huang B."/>
            <person name="Lee V."/>
            <person name="Espinosa-Alvarez O."/>
            <person name="Ortiz P.A."/>
            <person name="Costa-Martins A.G."/>
            <person name="Teixeira M.M."/>
            <person name="Buck G.A."/>
        </authorList>
    </citation>
    <scope>NUCLEOTIDE SEQUENCE [LARGE SCALE GENOMIC DNA]</scope>
    <source>
        <strain evidence="3 4">AM80</strain>
    </source>
</reference>
<dbReference type="PANTHER" id="PTHR45703">
    <property type="entry name" value="DYNEIN HEAVY CHAIN"/>
    <property type="match status" value="1"/>
</dbReference>
<dbReference type="GeneID" id="40325235"/>
<feature type="coiled-coil region" evidence="1">
    <location>
        <begin position="661"/>
        <end position="699"/>
    </location>
</feature>
<feature type="coiled-coil region" evidence="1">
    <location>
        <begin position="563"/>
        <end position="633"/>
    </location>
</feature>
<dbReference type="OrthoDB" id="447173at2759"/>
<dbReference type="GO" id="GO:0051959">
    <property type="term" value="F:dynein light intermediate chain binding"/>
    <property type="evidence" value="ECO:0007669"/>
    <property type="project" value="InterPro"/>
</dbReference>
<dbReference type="VEuPathDB" id="TriTrypDB:TRSC58_02165"/>
<organism evidence="3 4">
    <name type="scientific">Trypanosoma rangeli</name>
    <dbReference type="NCBI Taxonomy" id="5698"/>
    <lineage>
        <taxon>Eukaryota</taxon>
        <taxon>Discoba</taxon>
        <taxon>Euglenozoa</taxon>
        <taxon>Kinetoplastea</taxon>
        <taxon>Metakinetoplastina</taxon>
        <taxon>Trypanosomatida</taxon>
        <taxon>Trypanosomatidae</taxon>
        <taxon>Trypanosoma</taxon>
        <taxon>Herpetosoma</taxon>
    </lineage>
</organism>
<protein>
    <submittedName>
        <fullName evidence="3">Dynein heavy chain, cytosolic</fullName>
    </submittedName>
</protein>